<sequence length="43" mass="5235">MSQLKDKPRQCILQSIVYRLLVIEYILLALVKYFLFVRHCNYC</sequence>
<keyword evidence="1" id="KW-1133">Transmembrane helix</keyword>
<dbReference type="AlphaFoldDB" id="A0A0A9CJX8"/>
<name>A0A0A9CJX8_ARUDO</name>
<proteinExistence type="predicted"/>
<feature type="transmembrane region" description="Helical" evidence="1">
    <location>
        <begin position="16"/>
        <end position="36"/>
    </location>
</feature>
<keyword evidence="1" id="KW-0812">Transmembrane</keyword>
<keyword evidence="1" id="KW-0472">Membrane</keyword>
<reference evidence="2" key="2">
    <citation type="journal article" date="2015" name="Data Brief">
        <title>Shoot transcriptome of the giant reed, Arundo donax.</title>
        <authorList>
            <person name="Barrero R.A."/>
            <person name="Guerrero F.D."/>
            <person name="Moolhuijzen P."/>
            <person name="Goolsby J.A."/>
            <person name="Tidwell J."/>
            <person name="Bellgard S.E."/>
            <person name="Bellgard M.I."/>
        </authorList>
    </citation>
    <scope>NUCLEOTIDE SEQUENCE</scope>
    <source>
        <tissue evidence="2">Shoot tissue taken approximately 20 cm above the soil surface</tissue>
    </source>
</reference>
<evidence type="ECO:0000256" key="1">
    <source>
        <dbReference type="SAM" id="Phobius"/>
    </source>
</evidence>
<accession>A0A0A9CJX8</accession>
<protein>
    <submittedName>
        <fullName evidence="2">Uncharacterized protein</fullName>
    </submittedName>
</protein>
<evidence type="ECO:0000313" key="2">
    <source>
        <dbReference type="EMBL" id="JAD71837.1"/>
    </source>
</evidence>
<organism evidence="2">
    <name type="scientific">Arundo donax</name>
    <name type="common">Giant reed</name>
    <name type="synonym">Donax arundinaceus</name>
    <dbReference type="NCBI Taxonomy" id="35708"/>
    <lineage>
        <taxon>Eukaryota</taxon>
        <taxon>Viridiplantae</taxon>
        <taxon>Streptophyta</taxon>
        <taxon>Embryophyta</taxon>
        <taxon>Tracheophyta</taxon>
        <taxon>Spermatophyta</taxon>
        <taxon>Magnoliopsida</taxon>
        <taxon>Liliopsida</taxon>
        <taxon>Poales</taxon>
        <taxon>Poaceae</taxon>
        <taxon>PACMAD clade</taxon>
        <taxon>Arundinoideae</taxon>
        <taxon>Arundineae</taxon>
        <taxon>Arundo</taxon>
    </lineage>
</organism>
<dbReference type="EMBL" id="GBRH01226058">
    <property type="protein sequence ID" value="JAD71837.1"/>
    <property type="molecule type" value="Transcribed_RNA"/>
</dbReference>
<reference evidence="2" key="1">
    <citation type="submission" date="2014-09" db="EMBL/GenBank/DDBJ databases">
        <authorList>
            <person name="Magalhaes I.L.F."/>
            <person name="Oliveira U."/>
            <person name="Santos F.R."/>
            <person name="Vidigal T.H.D.A."/>
            <person name="Brescovit A.D."/>
            <person name="Santos A.J."/>
        </authorList>
    </citation>
    <scope>NUCLEOTIDE SEQUENCE</scope>
    <source>
        <tissue evidence="2">Shoot tissue taken approximately 20 cm above the soil surface</tissue>
    </source>
</reference>